<reference evidence="3 4" key="1">
    <citation type="submission" date="2020-08" db="EMBL/GenBank/DDBJ databases">
        <title>Genomic Encyclopedia of Type Strains, Phase IV (KMG-IV): sequencing the most valuable type-strain genomes for metagenomic binning, comparative biology and taxonomic classification.</title>
        <authorList>
            <person name="Goeker M."/>
        </authorList>
    </citation>
    <scope>NUCLEOTIDE SEQUENCE [LARGE SCALE GENOMIC DNA]</scope>
    <source>
        <strain evidence="3 4">DSM 107085</strain>
    </source>
</reference>
<dbReference type="InterPro" id="IPR022742">
    <property type="entry name" value="Hydrolase_4"/>
</dbReference>
<protein>
    <submittedName>
        <fullName evidence="3">Alpha-beta hydrolase superfamily lysophospholipase</fullName>
    </submittedName>
</protein>
<dbReference type="RefSeq" id="WP_052394725.1">
    <property type="nucleotide sequence ID" value="NZ_JACHET010000001.1"/>
</dbReference>
<evidence type="ECO:0000256" key="1">
    <source>
        <dbReference type="SAM" id="SignalP"/>
    </source>
</evidence>
<feature type="chain" id="PRO_5032728229" evidence="1">
    <location>
        <begin position="27"/>
        <end position="258"/>
    </location>
</feature>
<dbReference type="Gene3D" id="3.40.50.1820">
    <property type="entry name" value="alpha/beta hydrolase"/>
    <property type="match status" value="1"/>
</dbReference>
<keyword evidence="1" id="KW-0732">Signal</keyword>
<dbReference type="OrthoDB" id="63241at2"/>
<dbReference type="AlphaFoldDB" id="A0A841KPF7"/>
<organism evidence="3 4">
    <name type="scientific">Oleiagrimonas soli</name>
    <dbReference type="NCBI Taxonomy" id="1543381"/>
    <lineage>
        <taxon>Bacteria</taxon>
        <taxon>Pseudomonadati</taxon>
        <taxon>Pseudomonadota</taxon>
        <taxon>Gammaproteobacteria</taxon>
        <taxon>Lysobacterales</taxon>
        <taxon>Rhodanobacteraceae</taxon>
        <taxon>Oleiagrimonas</taxon>
    </lineage>
</organism>
<dbReference type="GO" id="GO:0016787">
    <property type="term" value="F:hydrolase activity"/>
    <property type="evidence" value="ECO:0007669"/>
    <property type="project" value="UniProtKB-KW"/>
</dbReference>
<dbReference type="Proteomes" id="UP000560000">
    <property type="component" value="Unassembled WGS sequence"/>
</dbReference>
<gene>
    <name evidence="3" type="ORF">HNQ86_001189</name>
</gene>
<dbReference type="EMBL" id="JACHET010000001">
    <property type="protein sequence ID" value="MBB6183844.1"/>
    <property type="molecule type" value="Genomic_DNA"/>
</dbReference>
<dbReference type="Pfam" id="PF12146">
    <property type="entry name" value="Hydrolase_4"/>
    <property type="match status" value="1"/>
</dbReference>
<comment type="caution">
    <text evidence="3">The sequence shown here is derived from an EMBL/GenBank/DDBJ whole genome shotgun (WGS) entry which is preliminary data.</text>
</comment>
<dbReference type="SUPFAM" id="SSF53474">
    <property type="entry name" value="alpha/beta-Hydrolases"/>
    <property type="match status" value="1"/>
</dbReference>
<feature type="signal peptide" evidence="1">
    <location>
        <begin position="1"/>
        <end position="26"/>
    </location>
</feature>
<evidence type="ECO:0000313" key="4">
    <source>
        <dbReference type="Proteomes" id="UP000560000"/>
    </source>
</evidence>
<keyword evidence="3" id="KW-0378">Hydrolase</keyword>
<sequence>MSNKWISGFVRGLSLALLLIPLAASAAGRSVTLTAKDGVTVYGTATSAVGHAGRLLLLFHQAGASRHEYDPLIATFTKLGYDTLAIDQRSGGSLFGGRNRTVVKLGHSASYLEALPDLEAALTWARARGYRTIVAVGSSYTSSLVLLLAARHPQAITAVASFSPGEYFADKNLVKQAAAKVTVPLYVTTDPAESERVDEVLRDAHGANITRYRPASGVHGASTLVCARDPDGCKANLASFEAFLRKVGDVPASAAGAR</sequence>
<name>A0A841KPF7_9GAMM</name>
<dbReference type="InterPro" id="IPR029058">
    <property type="entry name" value="AB_hydrolase_fold"/>
</dbReference>
<feature type="domain" description="Serine aminopeptidase S33" evidence="2">
    <location>
        <begin position="54"/>
        <end position="205"/>
    </location>
</feature>
<accession>A0A841KPF7</accession>
<proteinExistence type="predicted"/>
<evidence type="ECO:0000313" key="3">
    <source>
        <dbReference type="EMBL" id="MBB6183844.1"/>
    </source>
</evidence>
<evidence type="ECO:0000259" key="2">
    <source>
        <dbReference type="Pfam" id="PF12146"/>
    </source>
</evidence>